<evidence type="ECO:0000313" key="4">
    <source>
        <dbReference type="EMBL" id="KAJ1719767.1"/>
    </source>
</evidence>
<dbReference type="GO" id="GO:0005829">
    <property type="term" value="C:cytosol"/>
    <property type="evidence" value="ECO:0007669"/>
    <property type="project" value="TreeGrafter"/>
</dbReference>
<dbReference type="SUPFAM" id="SSF55811">
    <property type="entry name" value="Nudix"/>
    <property type="match status" value="1"/>
</dbReference>
<dbReference type="PANTHER" id="PTHR16099">
    <property type="entry name" value="8-OXO-DGTP DIPHOSPHATES NUDT15"/>
    <property type="match status" value="1"/>
</dbReference>
<dbReference type="InterPro" id="IPR015797">
    <property type="entry name" value="NUDIX_hydrolase-like_dom_sf"/>
</dbReference>
<dbReference type="PROSITE" id="PS00893">
    <property type="entry name" value="NUDIX_BOX"/>
    <property type="match status" value="1"/>
</dbReference>
<name>A0A9W7XVJ5_9FUNG</name>
<sequence>MSQVLVGVACFVVRRVGGEPQFLVGHRQGSSLAPDTWGLPGGHLEVGEEWETCIQRELLEECGIHVPRPRHVATTNDILGDVGKHYVTVFMAAELDSYPLDDAGEPLNVQLMEPEYCKRWAWVTWDELRRRQAPLRDACAAAGQGTSSRQCGCIETIQLDKLFFSLEHLEELHGDKPLPWLAPPRTLTAVP</sequence>
<reference evidence="4" key="1">
    <citation type="submission" date="2022-07" db="EMBL/GenBank/DDBJ databases">
        <title>Phylogenomic reconstructions and comparative analyses of Kickxellomycotina fungi.</title>
        <authorList>
            <person name="Reynolds N.K."/>
            <person name="Stajich J.E."/>
            <person name="Barry K."/>
            <person name="Grigoriev I.V."/>
            <person name="Crous P."/>
            <person name="Smith M.E."/>
        </authorList>
    </citation>
    <scope>NUCLEOTIDE SEQUENCE</scope>
    <source>
        <strain evidence="4">BCRC 34381</strain>
    </source>
</reference>
<proteinExistence type="inferred from homology"/>
<keyword evidence="5" id="KW-1185">Reference proteome</keyword>
<dbReference type="GO" id="GO:0035539">
    <property type="term" value="F:8-oxo-7,8-dihydrodeoxyguanosine triphosphate pyrophosphatase activity"/>
    <property type="evidence" value="ECO:0007669"/>
    <property type="project" value="TreeGrafter"/>
</dbReference>
<dbReference type="InterPro" id="IPR020476">
    <property type="entry name" value="Nudix_hydrolase"/>
</dbReference>
<gene>
    <name evidence="4" type="ORF">LPJ61_006255</name>
</gene>
<dbReference type="PRINTS" id="PR00502">
    <property type="entry name" value="NUDIXFAMILY"/>
</dbReference>
<dbReference type="PANTHER" id="PTHR16099:SF5">
    <property type="entry name" value="NUCLEOTIDE TRIPHOSPHATE DIPHOSPHATASE NUDT15"/>
    <property type="match status" value="1"/>
</dbReference>
<dbReference type="CDD" id="cd04678">
    <property type="entry name" value="NUDIX_MTH2_Nudt15"/>
    <property type="match status" value="1"/>
</dbReference>
<comment type="caution">
    <text evidence="4">The sequence shown here is derived from an EMBL/GenBank/DDBJ whole genome shotgun (WGS) entry which is preliminary data.</text>
</comment>
<dbReference type="Proteomes" id="UP001143981">
    <property type="component" value="Unassembled WGS sequence"/>
</dbReference>
<organism evidence="4 5">
    <name type="scientific">Coemansia biformis</name>
    <dbReference type="NCBI Taxonomy" id="1286918"/>
    <lineage>
        <taxon>Eukaryota</taxon>
        <taxon>Fungi</taxon>
        <taxon>Fungi incertae sedis</taxon>
        <taxon>Zoopagomycota</taxon>
        <taxon>Kickxellomycotina</taxon>
        <taxon>Kickxellomycetes</taxon>
        <taxon>Kickxellales</taxon>
        <taxon>Kickxellaceae</taxon>
        <taxon>Coemansia</taxon>
    </lineage>
</organism>
<feature type="domain" description="Nudix hydrolase" evidence="3">
    <location>
        <begin position="3"/>
        <end position="145"/>
    </location>
</feature>
<keyword evidence="1 2" id="KW-0378">Hydrolase</keyword>
<dbReference type="Gene3D" id="3.90.79.10">
    <property type="entry name" value="Nucleoside Triphosphate Pyrophosphohydrolase"/>
    <property type="match status" value="1"/>
</dbReference>
<evidence type="ECO:0000256" key="1">
    <source>
        <dbReference type="ARBA" id="ARBA00022801"/>
    </source>
</evidence>
<dbReference type="GO" id="GO:0006203">
    <property type="term" value="P:dGTP catabolic process"/>
    <property type="evidence" value="ECO:0007669"/>
    <property type="project" value="TreeGrafter"/>
</dbReference>
<dbReference type="FunFam" id="3.90.79.10:FF:000060">
    <property type="entry name" value="Nudix hydrolase 1"/>
    <property type="match status" value="1"/>
</dbReference>
<dbReference type="InterPro" id="IPR000086">
    <property type="entry name" value="NUDIX_hydrolase_dom"/>
</dbReference>
<dbReference type="PROSITE" id="PS51462">
    <property type="entry name" value="NUDIX"/>
    <property type="match status" value="1"/>
</dbReference>
<dbReference type="OrthoDB" id="447842at2759"/>
<accession>A0A9W7XVJ5</accession>
<evidence type="ECO:0000259" key="3">
    <source>
        <dbReference type="PROSITE" id="PS51462"/>
    </source>
</evidence>
<dbReference type="Pfam" id="PF00293">
    <property type="entry name" value="NUDIX"/>
    <property type="match status" value="1"/>
</dbReference>
<dbReference type="AlphaFoldDB" id="A0A9W7XVJ5"/>
<protein>
    <recommendedName>
        <fullName evidence="3">Nudix hydrolase domain-containing protein</fullName>
    </recommendedName>
</protein>
<dbReference type="InterPro" id="IPR020084">
    <property type="entry name" value="NUDIX_hydrolase_CS"/>
</dbReference>
<evidence type="ECO:0000256" key="2">
    <source>
        <dbReference type="RuleBase" id="RU003476"/>
    </source>
</evidence>
<comment type="similarity">
    <text evidence="2">Belongs to the Nudix hydrolase family.</text>
</comment>
<evidence type="ECO:0000313" key="5">
    <source>
        <dbReference type="Proteomes" id="UP001143981"/>
    </source>
</evidence>
<dbReference type="EMBL" id="JANBOI010002811">
    <property type="protein sequence ID" value="KAJ1719767.1"/>
    <property type="molecule type" value="Genomic_DNA"/>
</dbReference>